<dbReference type="InterPro" id="IPR016193">
    <property type="entry name" value="Cytidine_deaminase-like"/>
</dbReference>
<sequence length="144" mass="15789">MSDSKVTKEELDKLVDLAIKSKDYAHVPYSNFRVGAALMGVDGKIYTGCNVENASYGLTICAERTAYTKAVSEGTKEYKAIVVTTDVIDRFITPCGACRQFGIEFGDFEVYCVKPDKTIFKTSSSQLLPGSFTIKDLEAQSAQK</sequence>
<dbReference type="OMA" id="RFITPCG"/>
<evidence type="ECO:0000256" key="13">
    <source>
        <dbReference type="RuleBase" id="RU364006"/>
    </source>
</evidence>
<dbReference type="PANTHER" id="PTHR11644">
    <property type="entry name" value="CYTIDINE DEAMINASE"/>
    <property type="match status" value="1"/>
</dbReference>
<evidence type="ECO:0000256" key="6">
    <source>
        <dbReference type="ARBA" id="ARBA00022801"/>
    </source>
</evidence>
<dbReference type="STRING" id="361077.A0A151ZCI6"/>
<dbReference type="AlphaFoldDB" id="A0A151ZCI6"/>
<evidence type="ECO:0000313" key="15">
    <source>
        <dbReference type="EMBL" id="KYQ91662.1"/>
    </source>
</evidence>
<comment type="catalytic activity">
    <reaction evidence="13">
        <text>2'-deoxycytidine + H2O + H(+) = 2'-deoxyuridine + NH4(+)</text>
        <dbReference type="Rhea" id="RHEA:13433"/>
        <dbReference type="ChEBI" id="CHEBI:15377"/>
        <dbReference type="ChEBI" id="CHEBI:15378"/>
        <dbReference type="ChEBI" id="CHEBI:15698"/>
        <dbReference type="ChEBI" id="CHEBI:16450"/>
        <dbReference type="ChEBI" id="CHEBI:28938"/>
        <dbReference type="EC" id="3.5.4.5"/>
    </reaction>
</comment>
<gene>
    <name evidence="15" type="ORF">DLAC_07438</name>
</gene>
<evidence type="ECO:0000256" key="5">
    <source>
        <dbReference type="ARBA" id="ARBA00022723"/>
    </source>
</evidence>
<dbReference type="FunFam" id="3.40.140.10:FF:000008">
    <property type="entry name" value="Cytidine deaminase"/>
    <property type="match status" value="1"/>
</dbReference>
<dbReference type="EC" id="3.5.4.5" evidence="4 13"/>
<dbReference type="Proteomes" id="UP000076078">
    <property type="component" value="Unassembled WGS sequence"/>
</dbReference>
<dbReference type="FunCoup" id="A0A151ZCI6">
    <property type="interactions" value="40"/>
</dbReference>
<dbReference type="GO" id="GO:0055086">
    <property type="term" value="P:nucleobase-containing small molecule metabolic process"/>
    <property type="evidence" value="ECO:0007669"/>
    <property type="project" value="UniProtKB-ARBA"/>
</dbReference>
<comment type="function">
    <text evidence="2 13">This enzyme scavenges exogenous and endogenous cytidine and 2'-deoxycytidine for UMP synthesis.</text>
</comment>
<evidence type="ECO:0000256" key="12">
    <source>
        <dbReference type="PIRSR" id="PIRSR606262-3"/>
    </source>
</evidence>
<feature type="binding site" evidence="11">
    <location>
        <begin position="50"/>
        <end position="56"/>
    </location>
    <ligand>
        <name>substrate</name>
    </ligand>
</feature>
<name>A0A151ZCI6_TIELA</name>
<dbReference type="SUPFAM" id="SSF53927">
    <property type="entry name" value="Cytidine deaminase-like"/>
    <property type="match status" value="1"/>
</dbReference>
<dbReference type="CDD" id="cd01283">
    <property type="entry name" value="cytidine_deaminase"/>
    <property type="match status" value="1"/>
</dbReference>
<dbReference type="InterPro" id="IPR050202">
    <property type="entry name" value="Cyt/Deoxycyt_deaminase"/>
</dbReference>
<evidence type="ECO:0000256" key="4">
    <source>
        <dbReference type="ARBA" id="ARBA00012783"/>
    </source>
</evidence>
<proteinExistence type="inferred from homology"/>
<dbReference type="InParanoid" id="A0A151ZCI6"/>
<dbReference type="EMBL" id="LODT01000034">
    <property type="protein sequence ID" value="KYQ91662.1"/>
    <property type="molecule type" value="Genomic_DNA"/>
</dbReference>
<dbReference type="Gene3D" id="3.40.140.10">
    <property type="entry name" value="Cytidine Deaminase, domain 2"/>
    <property type="match status" value="1"/>
</dbReference>
<dbReference type="NCBIfam" id="NF004064">
    <property type="entry name" value="PRK05578.1"/>
    <property type="match status" value="1"/>
</dbReference>
<evidence type="ECO:0000256" key="7">
    <source>
        <dbReference type="ARBA" id="ARBA00022833"/>
    </source>
</evidence>
<evidence type="ECO:0000256" key="1">
    <source>
        <dbReference type="ARBA" id="ARBA00001947"/>
    </source>
</evidence>
<evidence type="ECO:0000259" key="14">
    <source>
        <dbReference type="PROSITE" id="PS51747"/>
    </source>
</evidence>
<protein>
    <recommendedName>
        <fullName evidence="4 13">Cytidine deaminase</fullName>
        <ecNumber evidence="4 13">3.5.4.5</ecNumber>
    </recommendedName>
    <alternativeName>
        <fullName evidence="8 13">Cytidine aminohydrolase</fullName>
    </alternativeName>
</protein>
<feature type="domain" description="CMP/dCMP-type deaminase" evidence="14">
    <location>
        <begin position="9"/>
        <end position="135"/>
    </location>
</feature>
<keyword evidence="6 13" id="KW-0378">Hydrolase</keyword>
<feature type="binding site" evidence="12">
    <location>
        <position position="98"/>
    </location>
    <ligand>
        <name>Zn(2+)</name>
        <dbReference type="ChEBI" id="CHEBI:29105"/>
        <note>catalytic</note>
    </ligand>
</feature>
<keyword evidence="7 12" id="KW-0862">Zinc</keyword>
<dbReference type="GO" id="GO:0008270">
    <property type="term" value="F:zinc ion binding"/>
    <property type="evidence" value="ECO:0007669"/>
    <property type="project" value="UniProtKB-UniRule"/>
</dbReference>
<dbReference type="OrthoDB" id="414540at2759"/>
<accession>A0A151ZCI6</accession>
<dbReference type="InterPro" id="IPR006262">
    <property type="entry name" value="Cyt_deam_tetra"/>
</dbReference>
<feature type="binding site" evidence="12">
    <location>
        <position position="95"/>
    </location>
    <ligand>
        <name>Zn(2+)</name>
        <dbReference type="ChEBI" id="CHEBI:29105"/>
        <note>catalytic</note>
    </ligand>
</feature>
<keyword evidence="5 12" id="KW-0479">Metal-binding</keyword>
<feature type="active site" description="Proton donor" evidence="10">
    <location>
        <position position="63"/>
    </location>
</feature>
<dbReference type="InterPro" id="IPR002125">
    <property type="entry name" value="CMP_dCMP_dom"/>
</dbReference>
<evidence type="ECO:0000256" key="11">
    <source>
        <dbReference type="PIRSR" id="PIRSR606262-2"/>
    </source>
</evidence>
<feature type="binding site" evidence="12">
    <location>
        <position position="61"/>
    </location>
    <ligand>
        <name>Zn(2+)</name>
        <dbReference type="ChEBI" id="CHEBI:29105"/>
        <note>catalytic</note>
    </ligand>
</feature>
<organism evidence="15 16">
    <name type="scientific">Tieghemostelium lacteum</name>
    <name type="common">Slime mold</name>
    <name type="synonym">Dictyostelium lacteum</name>
    <dbReference type="NCBI Taxonomy" id="361077"/>
    <lineage>
        <taxon>Eukaryota</taxon>
        <taxon>Amoebozoa</taxon>
        <taxon>Evosea</taxon>
        <taxon>Eumycetozoa</taxon>
        <taxon>Dictyostelia</taxon>
        <taxon>Dictyosteliales</taxon>
        <taxon>Raperosteliaceae</taxon>
        <taxon>Tieghemostelium</taxon>
    </lineage>
</organism>
<comment type="caution">
    <text evidence="15">The sequence shown here is derived from an EMBL/GenBank/DDBJ whole genome shotgun (WGS) entry which is preliminary data.</text>
</comment>
<dbReference type="GO" id="GO:0005829">
    <property type="term" value="C:cytosol"/>
    <property type="evidence" value="ECO:0007669"/>
    <property type="project" value="TreeGrafter"/>
</dbReference>
<keyword evidence="16" id="KW-1185">Reference proteome</keyword>
<comment type="catalytic activity">
    <reaction evidence="9 13">
        <text>cytidine + H2O + H(+) = uridine + NH4(+)</text>
        <dbReference type="Rhea" id="RHEA:16069"/>
        <dbReference type="ChEBI" id="CHEBI:15377"/>
        <dbReference type="ChEBI" id="CHEBI:15378"/>
        <dbReference type="ChEBI" id="CHEBI:16704"/>
        <dbReference type="ChEBI" id="CHEBI:17562"/>
        <dbReference type="ChEBI" id="CHEBI:28938"/>
        <dbReference type="EC" id="3.5.4.5"/>
    </reaction>
</comment>
<comment type="similarity">
    <text evidence="3 13">Belongs to the cytidine and deoxycytidylate deaminase family.</text>
</comment>
<comment type="cofactor">
    <cofactor evidence="1 12 13">
        <name>Zn(2+)</name>
        <dbReference type="ChEBI" id="CHEBI:29105"/>
    </cofactor>
</comment>
<evidence type="ECO:0000256" key="8">
    <source>
        <dbReference type="ARBA" id="ARBA00032005"/>
    </source>
</evidence>
<dbReference type="NCBIfam" id="TIGR01354">
    <property type="entry name" value="cyt_deam_tetra"/>
    <property type="match status" value="1"/>
</dbReference>
<dbReference type="GO" id="GO:0072527">
    <property type="term" value="P:pyrimidine-containing compound metabolic process"/>
    <property type="evidence" value="ECO:0007669"/>
    <property type="project" value="UniProtKB-ARBA"/>
</dbReference>
<dbReference type="PROSITE" id="PS51747">
    <property type="entry name" value="CYT_DCMP_DEAMINASES_2"/>
    <property type="match status" value="1"/>
</dbReference>
<evidence type="ECO:0000256" key="9">
    <source>
        <dbReference type="ARBA" id="ARBA00049558"/>
    </source>
</evidence>
<evidence type="ECO:0000256" key="3">
    <source>
        <dbReference type="ARBA" id="ARBA00006576"/>
    </source>
</evidence>
<evidence type="ECO:0000256" key="2">
    <source>
        <dbReference type="ARBA" id="ARBA00003949"/>
    </source>
</evidence>
<dbReference type="GO" id="GO:0004126">
    <property type="term" value="F:cytidine deaminase activity"/>
    <property type="evidence" value="ECO:0007669"/>
    <property type="project" value="UniProtKB-UniRule"/>
</dbReference>
<evidence type="ECO:0000313" key="16">
    <source>
        <dbReference type="Proteomes" id="UP000076078"/>
    </source>
</evidence>
<dbReference type="PANTHER" id="PTHR11644:SF2">
    <property type="entry name" value="CYTIDINE DEAMINASE"/>
    <property type="match status" value="1"/>
</dbReference>
<evidence type="ECO:0000256" key="10">
    <source>
        <dbReference type="PIRSR" id="PIRSR606262-1"/>
    </source>
</evidence>
<reference evidence="15 16" key="1">
    <citation type="submission" date="2015-12" db="EMBL/GenBank/DDBJ databases">
        <title>Dictyostelia acquired genes for synthesis and detection of signals that induce cell-type specialization by lateral gene transfer from prokaryotes.</title>
        <authorList>
            <person name="Gloeckner G."/>
            <person name="Schaap P."/>
        </authorList>
    </citation>
    <scope>NUCLEOTIDE SEQUENCE [LARGE SCALE GENOMIC DNA]</scope>
    <source>
        <strain evidence="15 16">TK</strain>
    </source>
</reference>
<dbReference type="Pfam" id="PF00383">
    <property type="entry name" value="dCMP_cyt_deam_1"/>
    <property type="match status" value="1"/>
</dbReference>